<dbReference type="PANTHER" id="PTHR38731">
    <property type="entry name" value="LIPL45-RELATED LIPOPROTEIN-RELATED"/>
    <property type="match status" value="1"/>
</dbReference>
<dbReference type="PIRSF" id="PIRSF029644">
    <property type="entry name" value="UCP029644"/>
    <property type="match status" value="1"/>
</dbReference>
<feature type="domain" description="LysM" evidence="2">
    <location>
        <begin position="65"/>
        <end position="112"/>
    </location>
</feature>
<gene>
    <name evidence="3" type="ORF">GGR43_002312</name>
</gene>
<dbReference type="CDD" id="cd00118">
    <property type="entry name" value="LysM"/>
    <property type="match status" value="1"/>
</dbReference>
<dbReference type="InterPro" id="IPR018392">
    <property type="entry name" value="LysM"/>
</dbReference>
<dbReference type="InterPro" id="IPR036779">
    <property type="entry name" value="LysM_dom_sf"/>
</dbReference>
<organism evidence="3 4">
    <name type="scientific">Sphingobium jiangsuense</name>
    <dbReference type="NCBI Taxonomy" id="870476"/>
    <lineage>
        <taxon>Bacteria</taxon>
        <taxon>Pseudomonadati</taxon>
        <taxon>Pseudomonadota</taxon>
        <taxon>Alphaproteobacteria</taxon>
        <taxon>Sphingomonadales</taxon>
        <taxon>Sphingomonadaceae</taxon>
        <taxon>Sphingobium</taxon>
    </lineage>
</organism>
<keyword evidence="4" id="KW-1185">Reference proteome</keyword>
<comment type="caution">
    <text evidence="3">The sequence shown here is derived from an EMBL/GenBank/DDBJ whole genome shotgun (WGS) entry which is preliminary data.</text>
</comment>
<evidence type="ECO:0000313" key="3">
    <source>
        <dbReference type="EMBL" id="MBB3926592.1"/>
    </source>
</evidence>
<accession>A0A7W6FQE4</accession>
<dbReference type="InterPro" id="IPR006860">
    <property type="entry name" value="FecR"/>
</dbReference>
<dbReference type="InterPro" id="IPR016930">
    <property type="entry name" value="UCP029644"/>
</dbReference>
<feature type="signal peptide" evidence="1">
    <location>
        <begin position="1"/>
        <end position="32"/>
    </location>
</feature>
<reference evidence="3 4" key="1">
    <citation type="submission" date="2020-08" db="EMBL/GenBank/DDBJ databases">
        <title>Genomic Encyclopedia of Type Strains, Phase IV (KMG-IV): sequencing the most valuable type-strain genomes for metagenomic binning, comparative biology and taxonomic classification.</title>
        <authorList>
            <person name="Goeker M."/>
        </authorList>
    </citation>
    <scope>NUCLEOTIDE SEQUENCE [LARGE SCALE GENOMIC DNA]</scope>
    <source>
        <strain evidence="3 4">DSM 26189</strain>
    </source>
</reference>
<evidence type="ECO:0000313" key="4">
    <source>
        <dbReference type="Proteomes" id="UP000571950"/>
    </source>
</evidence>
<name>A0A7W6FQE4_9SPHN</name>
<dbReference type="Gene3D" id="3.10.350.10">
    <property type="entry name" value="LysM domain"/>
    <property type="match status" value="1"/>
</dbReference>
<evidence type="ECO:0000256" key="1">
    <source>
        <dbReference type="SAM" id="SignalP"/>
    </source>
</evidence>
<dbReference type="PANTHER" id="PTHR38731:SF1">
    <property type="entry name" value="FECR PROTEIN DOMAIN-CONTAINING PROTEIN"/>
    <property type="match status" value="1"/>
</dbReference>
<dbReference type="PROSITE" id="PS51782">
    <property type="entry name" value="LYSM"/>
    <property type="match status" value="1"/>
</dbReference>
<dbReference type="Pfam" id="PF01476">
    <property type="entry name" value="LysM"/>
    <property type="match status" value="1"/>
</dbReference>
<keyword evidence="1" id="KW-0732">Signal</keyword>
<dbReference type="RefSeq" id="WP_188072099.1">
    <property type="nucleotide sequence ID" value="NZ_BSPS01000037.1"/>
</dbReference>
<dbReference type="Pfam" id="PF04773">
    <property type="entry name" value="FecR"/>
    <property type="match status" value="1"/>
</dbReference>
<evidence type="ECO:0000259" key="2">
    <source>
        <dbReference type="PROSITE" id="PS51782"/>
    </source>
</evidence>
<feature type="chain" id="PRO_5031011628" description="LysM domain-containing protein" evidence="1">
    <location>
        <begin position="33"/>
        <end position="484"/>
    </location>
</feature>
<protein>
    <recommendedName>
        <fullName evidence="2">LysM domain-containing protein</fullName>
    </recommendedName>
</protein>
<sequence>MTRFSLPALRLPPARFALLALVPALLAGTAAAQGTSAGSGAGSGAGARTAAPAPVSAHMGEDGAVRYVVRKGDTLYDLARKYMTRPDHWRPVQRLNRIADPLRLTPGTTLILPANLLAPLPLTARIATFKGTGTIEDGKGATTPLAVDRVVIPGMVIETGRGSFATLQLSNGSRLTLPSQTRLRVMTIRRFRLNDMVDVNFLLEKGRIETRAAPLGESGGRYRIRTPIAVSAVRGTTFRAAYEGAGAPSLTEVIEGTVAVSAGKATETVNEAFGATVSPQGAVAAEALLPAPALLRPGRVQTDPQLSFALEPLPGAVGYHVQIARDAGFLEMEQEAYSKEPEIRLESVDNGRWFVRVSALAANGLEGMPRTYGMRRVLIGLNASSGKADDGYRFRWASAETGGTRYYQFRLRPERPGAPPLVDETGLTDDAITLSDLPPGTYRWSVGVQHYLDGESTIAWLPEQTLTVEAEEGTNGPGAPPGTK</sequence>
<proteinExistence type="predicted"/>
<dbReference type="AlphaFoldDB" id="A0A7W6FQE4"/>
<dbReference type="Gene3D" id="2.60.120.1440">
    <property type="match status" value="1"/>
</dbReference>
<dbReference type="Proteomes" id="UP000571950">
    <property type="component" value="Unassembled WGS sequence"/>
</dbReference>
<dbReference type="SUPFAM" id="SSF54106">
    <property type="entry name" value="LysM domain"/>
    <property type="match status" value="1"/>
</dbReference>
<dbReference type="EMBL" id="JACIDT010000007">
    <property type="protein sequence ID" value="MBB3926592.1"/>
    <property type="molecule type" value="Genomic_DNA"/>
</dbReference>
<dbReference type="SMART" id="SM00257">
    <property type="entry name" value="LysM"/>
    <property type="match status" value="1"/>
</dbReference>